<dbReference type="InParanoid" id="A0A0V0QF67"/>
<feature type="compositionally biased region" description="Polar residues" evidence="2">
    <location>
        <begin position="672"/>
        <end position="693"/>
    </location>
</feature>
<feature type="region of interest" description="Disordered" evidence="2">
    <location>
        <begin position="755"/>
        <end position="777"/>
    </location>
</feature>
<feature type="compositionally biased region" description="Low complexity" evidence="2">
    <location>
        <begin position="705"/>
        <end position="723"/>
    </location>
</feature>
<protein>
    <submittedName>
        <fullName evidence="3">Uncharacterized protein</fullName>
    </submittedName>
</protein>
<keyword evidence="1" id="KW-0175">Coiled coil</keyword>
<feature type="compositionally biased region" description="Low complexity" evidence="2">
    <location>
        <begin position="393"/>
        <end position="402"/>
    </location>
</feature>
<feature type="compositionally biased region" description="Low complexity" evidence="2">
    <location>
        <begin position="1159"/>
        <end position="1175"/>
    </location>
</feature>
<feature type="region of interest" description="Disordered" evidence="2">
    <location>
        <begin position="963"/>
        <end position="1007"/>
    </location>
</feature>
<feature type="coiled-coil region" evidence="1">
    <location>
        <begin position="1421"/>
        <end position="1461"/>
    </location>
</feature>
<proteinExistence type="predicted"/>
<feature type="compositionally biased region" description="Polar residues" evidence="2">
    <location>
        <begin position="2248"/>
        <end position="2282"/>
    </location>
</feature>
<feature type="compositionally biased region" description="Low complexity" evidence="2">
    <location>
        <begin position="552"/>
        <end position="567"/>
    </location>
</feature>
<evidence type="ECO:0000256" key="2">
    <source>
        <dbReference type="SAM" id="MobiDB-lite"/>
    </source>
</evidence>
<feature type="compositionally biased region" description="Basic and acidic residues" evidence="2">
    <location>
        <begin position="1186"/>
        <end position="1202"/>
    </location>
</feature>
<feature type="region of interest" description="Disordered" evidence="2">
    <location>
        <begin position="162"/>
        <end position="219"/>
    </location>
</feature>
<evidence type="ECO:0000313" key="3">
    <source>
        <dbReference type="EMBL" id="KRX00792.1"/>
    </source>
</evidence>
<accession>A0A0V0QF67</accession>
<feature type="region of interest" description="Disordered" evidence="2">
    <location>
        <begin position="658"/>
        <end position="735"/>
    </location>
</feature>
<dbReference type="Proteomes" id="UP000054937">
    <property type="component" value="Unassembled WGS sequence"/>
</dbReference>
<feature type="region of interest" description="Disordered" evidence="2">
    <location>
        <begin position="455"/>
        <end position="646"/>
    </location>
</feature>
<feature type="compositionally biased region" description="Basic and acidic residues" evidence="2">
    <location>
        <begin position="1279"/>
        <end position="1290"/>
    </location>
</feature>
<feature type="compositionally biased region" description="Polar residues" evidence="2">
    <location>
        <begin position="1176"/>
        <end position="1185"/>
    </location>
</feature>
<feature type="compositionally biased region" description="Low complexity" evidence="2">
    <location>
        <begin position="455"/>
        <end position="479"/>
    </location>
</feature>
<feature type="compositionally biased region" description="Polar residues" evidence="2">
    <location>
        <begin position="1777"/>
        <end position="1792"/>
    </location>
</feature>
<evidence type="ECO:0000256" key="1">
    <source>
        <dbReference type="SAM" id="Coils"/>
    </source>
</evidence>
<feature type="region of interest" description="Disordered" evidence="2">
    <location>
        <begin position="2203"/>
        <end position="2282"/>
    </location>
</feature>
<feature type="compositionally biased region" description="Low complexity" evidence="2">
    <location>
        <begin position="801"/>
        <end position="825"/>
    </location>
</feature>
<keyword evidence="4" id="KW-1185">Reference proteome</keyword>
<organism evidence="3 4">
    <name type="scientific">Pseudocohnilembus persalinus</name>
    <name type="common">Ciliate</name>
    <dbReference type="NCBI Taxonomy" id="266149"/>
    <lineage>
        <taxon>Eukaryota</taxon>
        <taxon>Sar</taxon>
        <taxon>Alveolata</taxon>
        <taxon>Ciliophora</taxon>
        <taxon>Intramacronucleata</taxon>
        <taxon>Oligohymenophorea</taxon>
        <taxon>Scuticociliatia</taxon>
        <taxon>Philasterida</taxon>
        <taxon>Pseudocohnilembidae</taxon>
        <taxon>Pseudocohnilembus</taxon>
    </lineage>
</organism>
<comment type="caution">
    <text evidence="3">The sequence shown here is derived from an EMBL/GenBank/DDBJ whole genome shotgun (WGS) entry which is preliminary data.</text>
</comment>
<feature type="region of interest" description="Disordered" evidence="2">
    <location>
        <begin position="1279"/>
        <end position="1314"/>
    </location>
</feature>
<evidence type="ECO:0000313" key="4">
    <source>
        <dbReference type="Proteomes" id="UP000054937"/>
    </source>
</evidence>
<name>A0A0V0QF67_PSEPJ</name>
<dbReference type="EMBL" id="LDAU01000181">
    <property type="protein sequence ID" value="KRX00792.1"/>
    <property type="molecule type" value="Genomic_DNA"/>
</dbReference>
<feature type="compositionally biased region" description="Low complexity" evidence="2">
    <location>
        <begin position="1490"/>
        <end position="1506"/>
    </location>
</feature>
<feature type="compositionally biased region" description="Basic and acidic residues" evidence="2">
    <location>
        <begin position="1302"/>
        <end position="1314"/>
    </location>
</feature>
<feature type="compositionally biased region" description="Polar residues" evidence="2">
    <location>
        <begin position="529"/>
        <end position="551"/>
    </location>
</feature>
<feature type="coiled-coil region" evidence="1">
    <location>
        <begin position="1613"/>
        <end position="1708"/>
    </location>
</feature>
<reference evidence="3 4" key="1">
    <citation type="journal article" date="2015" name="Sci. Rep.">
        <title>Genome of the facultative scuticociliatosis pathogen Pseudocohnilembus persalinus provides insight into its virulence through horizontal gene transfer.</title>
        <authorList>
            <person name="Xiong J."/>
            <person name="Wang G."/>
            <person name="Cheng J."/>
            <person name="Tian M."/>
            <person name="Pan X."/>
            <person name="Warren A."/>
            <person name="Jiang C."/>
            <person name="Yuan D."/>
            <person name="Miao W."/>
        </authorList>
    </citation>
    <scope>NUCLEOTIDE SEQUENCE [LARGE SCALE GENOMIC DNA]</scope>
    <source>
        <strain evidence="3">36N120E</strain>
    </source>
</reference>
<feature type="compositionally biased region" description="Low complexity" evidence="2">
    <location>
        <begin position="2203"/>
        <end position="2247"/>
    </location>
</feature>
<feature type="compositionally biased region" description="Low complexity" evidence="2">
    <location>
        <begin position="1794"/>
        <end position="1807"/>
    </location>
</feature>
<feature type="compositionally biased region" description="Basic and acidic residues" evidence="2">
    <location>
        <begin position="569"/>
        <end position="625"/>
    </location>
</feature>
<sequence>MNKTQIIKNFNEAVQNQQQYEKQKNKFQLAVKSQNHDSYKHIIACIKEAIKDKHRNPQQRFFALLLAKDLMELGNESFANMLHDKAGERLTKFCQWQVFAQWFKFPSIPDNYGSQSAQNKQFLQDYRQLLLESIYIWGQKYRKWGVDLRKLQSSVQFPSTRQMKFHGTGQKQPQKQQNTSNSQISQSQQQQKNLNISQNQQINQSQQQSQTPQPGDNDENVAKMIKVNQAIFNQYKTINDMFFGDTYRAIEIYEKIERIIRQINKAKDKYSVVIAEAPPSKEIDFEREKFFKLLDAFELINDQYVVFQTSDNSMMQEIKMNFHAMCEGFIEDYLKFSKNPPWEQQKRISENQKQQVKKLKSQNLEVIKEEQQPSEQQIAEQIKIMQQIEQANQKGQGSSQKKPQQKSKEEQEIEEQKKIYEQIQKQNIQKSTTSSIKKEQGEFANFGFESQNQKQQNQFGGFGDFDNNNKQNQKQNQNQPANFGDFGDFDNVNQKSDKKSQQINDFNQFQNFGEEQDSDKKNKQSSNKFGNWNEPTPQPQRNSDWGNNWSAQQQQEQYQQQQQQEQLEQQEKLRKAEKLRQQQIEKERQVQEEKEKEEQLKREIERLEQENYQHERDLIEQELRAKKQQKQQQQQQQQNQSLGEVPQWGDIQNADHEEENNVGQQPDWGELNQGSHFSNQNSNRKNQMGSQDKNNFEAPDWGELDQNQFQNQSQIQQQDQYQSPNWGELNQNSQYNSDKKRHNLSIQDQFEQPDWNIKDEGNDISAGHNESSGDDKIKQMLEEKKRKEEEELRNYEKQLQLEQQRQSEQNQNIQQSQITPQNQSNAQSQIYNRQHSYQYDQDQSINQSMQNSQFFTNLGQGQNSVHASNNFQNSQVQQQPFQAGNISQIHPQDSNKNVDFQDLSVEMRAFFYQVTEKYKRPNPLEIDDWSLRELQQIVGHFKTLKQQFPNELNNIMNKYNSLQNSMRPDQSQSVYQSYSETQQQNTQNSQNPQNSQNNQNSQQQLQGGGLSQYYTQSVNPLQQSQNQFQDSFYHDKSKQSSSNQELKDNFRIEINNNTNTLKNKKQSSNSSSNMKNSNSSMNKINAIDINIENEEAVKSIAIERKSSENFQQGNSNQVYVEPNVQGKDLVIQDLSSHSQNNSKKIKEKYNWSDDENEENQNQTQNQNQNNQNNQNYRYNKSTINESPEKEDSVKSTEKKEKVNFGFGDFDDDNDDNNNNHKNIDNNAFGDWGFQSENQHQLQNKLKLDAWGAETEFQGKAKNQIESFDPRNQNEIHDNQEWEFTQKDNQKGDNLLDEGFSPQKEKINNSSEKQRQLEIARKLTGDFQNEQILSNKQTNQNIAQDQEIAQKLVGINQQQNNLQKKEYSPSKQISEIAHNTNINNTDASWRFEDFNQQQHNYQQQIQQQQYQTEVDEEELKQQQILQKKIELLKQQNEQLEKQNQVNHQLKEIEKEEVRQENKQFPVTEEAKNFDFFEYATENQTQYKVSQEESNNQAQNNKNNSQQNIKVHEDYEFSPDKFPQKQINYAQNFDLSQYKKTSQLLDLEDKILESNEIPQEQKFLILQKLVQRKKEVYKLEKIELQQSILSQAQQNNQNSQNFQNNQNNEQNLMDLELEEREKGVFEQNNQKVENLKLLKHLQETQKALEKLVKEKSEREKQLNQTELEKNSSNEQKEYLQKTVQSLQIDIQEMTQKIQQKDSTSNNYQQEFLELQKQILLMQEDLSNLVVFKHEQEYFLDKFGLSPTKERFINSSPENQENFAQKFASPISNYNYNNNPETSRISPSPNTNRAEIQQENQENLENQQVQASQQFDPASPQPDQNSNQIQNQNQNSTYNYQSQNIYADANNSFSKHPRQYFTTAREVQEMFLKKEAQSVMSKYYNSPQLRSKFTQELEHELKKSQVQNQLKYNNEFTSFLYSSRNTMELPKWREINYDNFAFSSLFQLPIYQEKPTLLENLKKSCLLNQSVWLQNLNIQIGIQSKFITENLGLQTKLIMELIFLNQTEDQDLAITLKFQNRNLAISPGSELPSPLIVPQNGQLTHKIIISHYDLTSPQLPIVELFINEENIVMPLPASINKFMQFAFIDNHSFKTKWNIIKGACIQSAPRKPNTNLVRNLQEFKMYFNELVDIQSRKYPGAVYKIGGLIRLNGVNEFLLKIKAVNDGEIVFCISSYQSQQKLSEQIVNFLCFAFTFKFNGWQTSQKQLQSQPTQQNKSQQPSTPSQHSQKPQKYSPYSSPSPPYTYQNSQTTQSLKISQTSHPQTPQPCSSLPQSKKTQPATPQTVQVLQLSAAKKQIHLGTGT</sequence>
<feature type="region of interest" description="Disordered" evidence="2">
    <location>
        <begin position="1487"/>
        <end position="1506"/>
    </location>
</feature>
<feature type="region of interest" description="Disordered" evidence="2">
    <location>
        <begin position="1056"/>
        <end position="1081"/>
    </location>
</feature>
<feature type="compositionally biased region" description="Low complexity" evidence="2">
    <location>
        <begin position="501"/>
        <end position="512"/>
    </location>
</feature>
<feature type="compositionally biased region" description="Low complexity" evidence="2">
    <location>
        <begin position="174"/>
        <end position="214"/>
    </location>
</feature>
<feature type="compositionally biased region" description="Low complexity" evidence="2">
    <location>
        <begin position="630"/>
        <end position="640"/>
    </location>
</feature>
<feature type="compositionally biased region" description="Polar residues" evidence="2">
    <location>
        <begin position="963"/>
        <end position="975"/>
    </location>
</feature>
<feature type="compositionally biased region" description="Low complexity" evidence="2">
    <location>
        <begin position="976"/>
        <end position="1007"/>
    </location>
</feature>
<feature type="compositionally biased region" description="Polar residues" evidence="2">
    <location>
        <begin position="724"/>
        <end position="735"/>
    </location>
</feature>
<feature type="region of interest" description="Disordered" evidence="2">
    <location>
        <begin position="389"/>
        <end position="415"/>
    </location>
</feature>
<feature type="compositionally biased region" description="Basic and acidic residues" evidence="2">
    <location>
        <begin position="406"/>
        <end position="415"/>
    </location>
</feature>
<gene>
    <name evidence="3" type="ORF">PPERSA_01971</name>
</gene>
<feature type="region of interest" description="Disordered" evidence="2">
    <location>
        <begin position="1152"/>
        <end position="1229"/>
    </location>
</feature>
<feature type="region of interest" description="Disordered" evidence="2">
    <location>
        <begin position="801"/>
        <end position="827"/>
    </location>
</feature>
<feature type="region of interest" description="Disordered" evidence="2">
    <location>
        <begin position="1767"/>
        <end position="1828"/>
    </location>
</feature>